<evidence type="ECO:0000313" key="2">
    <source>
        <dbReference type="EMBL" id="GCD99894.1"/>
    </source>
</evidence>
<keyword evidence="3" id="KW-1185">Reference proteome</keyword>
<evidence type="ECO:0000313" key="3">
    <source>
        <dbReference type="Proteomes" id="UP000286931"/>
    </source>
</evidence>
<dbReference type="Proteomes" id="UP000286931">
    <property type="component" value="Unassembled WGS sequence"/>
</dbReference>
<evidence type="ECO:0000259" key="1">
    <source>
        <dbReference type="Pfam" id="PF00248"/>
    </source>
</evidence>
<protein>
    <recommendedName>
        <fullName evidence="1">NADP-dependent oxidoreductase domain-containing protein</fullName>
    </recommendedName>
</protein>
<dbReference type="AlphaFoldDB" id="A0A401YZ33"/>
<dbReference type="SUPFAM" id="SSF51430">
    <property type="entry name" value="NAD(P)-linked oxidoreductase"/>
    <property type="match status" value="1"/>
</dbReference>
<dbReference type="EMBL" id="BIFH01000035">
    <property type="protein sequence ID" value="GCD99894.1"/>
    <property type="molecule type" value="Genomic_DNA"/>
</dbReference>
<feature type="domain" description="NADP-dependent oxidoreductase" evidence="1">
    <location>
        <begin position="2"/>
        <end position="122"/>
    </location>
</feature>
<dbReference type="Pfam" id="PF00248">
    <property type="entry name" value="Aldo_ket_red"/>
    <property type="match status" value="1"/>
</dbReference>
<dbReference type="Gene3D" id="3.20.20.100">
    <property type="entry name" value="NADP-dependent oxidoreductase domain"/>
    <property type="match status" value="1"/>
</dbReference>
<name>A0A401YZ33_9ACTN</name>
<dbReference type="InterPro" id="IPR036812">
    <property type="entry name" value="NAD(P)_OxRdtase_dom_sf"/>
</dbReference>
<reference evidence="2 3" key="1">
    <citation type="submission" date="2018-12" db="EMBL/GenBank/DDBJ databases">
        <title>Draft genome sequence of Embleya hyalina NBRC 13850T.</title>
        <authorList>
            <person name="Komaki H."/>
            <person name="Hosoyama A."/>
            <person name="Kimura A."/>
            <person name="Ichikawa N."/>
            <person name="Tamura T."/>
        </authorList>
    </citation>
    <scope>NUCLEOTIDE SEQUENCE [LARGE SCALE GENOMIC DNA]</scope>
    <source>
        <strain evidence="2 3">NBRC 13850</strain>
    </source>
</reference>
<sequence>MGVQAIDTATNYASFGAHRRLASVAPDLLNRLFISTKVGFFPQPGGAEHSLDPRRLRSAMEQAARDLGREPDVVFIHSPERSLAAKVRNEARAVLAAACAEVAAATTDGMCGAWGIASWNPRCLPALVDDRLPRPNVLMTRAGLLAGIEVLNAADALAAQWQVDKHHRWGMSPFGGSTASELWQRVDPRIFLRDPGNTTRIEAAFRISYCLPSVSAVAVGTDDPGHLRALVEALRLTPHAERLAAYRAGLQARAQPAS</sequence>
<accession>A0A401YZ33</accession>
<gene>
    <name evidence="2" type="ORF">EHYA_07616</name>
</gene>
<dbReference type="RefSeq" id="WP_246127148.1">
    <property type="nucleotide sequence ID" value="NZ_BIFH01000035.1"/>
</dbReference>
<dbReference type="InterPro" id="IPR023210">
    <property type="entry name" value="NADP_OxRdtase_dom"/>
</dbReference>
<proteinExistence type="predicted"/>
<comment type="caution">
    <text evidence="2">The sequence shown here is derived from an EMBL/GenBank/DDBJ whole genome shotgun (WGS) entry which is preliminary data.</text>
</comment>
<organism evidence="2 3">
    <name type="scientific">Embleya hyalina</name>
    <dbReference type="NCBI Taxonomy" id="516124"/>
    <lineage>
        <taxon>Bacteria</taxon>
        <taxon>Bacillati</taxon>
        <taxon>Actinomycetota</taxon>
        <taxon>Actinomycetes</taxon>
        <taxon>Kitasatosporales</taxon>
        <taxon>Streptomycetaceae</taxon>
        <taxon>Embleya</taxon>
    </lineage>
</organism>